<dbReference type="eggNOG" id="ENOG50333NN">
    <property type="taxonomic scope" value="Bacteria"/>
</dbReference>
<dbReference type="STRING" id="1185766.SAMN05216224_108141"/>
<evidence type="ECO:0000313" key="3">
    <source>
        <dbReference type="EMBL" id="KEP71761.1"/>
    </source>
</evidence>
<feature type="domain" description="Viral coat protein P2 N-terminal" evidence="1">
    <location>
        <begin position="5"/>
        <end position="137"/>
    </location>
</feature>
<dbReference type="EMBL" id="JHEH01000001">
    <property type="protein sequence ID" value="KEP71761.1"/>
    <property type="molecule type" value="Genomic_DNA"/>
</dbReference>
<evidence type="ECO:0000313" key="4">
    <source>
        <dbReference type="Proteomes" id="UP000027725"/>
    </source>
</evidence>
<sequence length="265" mass="28473">MPTPLGIGAGQTASVNLPLGLTYERLYIRCNAKIGAAAAADVVAADWSSVIDEIRLMVNGDARITIDAADLVKLNSFYGDAPLAGVLPIFLSRPWMRTIGGEDQTGYGTVGMATFTLEMDIKEGVTINSLTVSAVQSPAKAFGAHLRIQKFARNQGVTGTAEIADIPRGPYAMLAMHVNTDKIGTVEVQTDQRKIVESDKAIRATHYDLATRVPQAGFTHIDFLPENRLSEALPMALQDFRVKLDFEESGNFAIYTESLVGAPAS</sequence>
<organism evidence="3 4">
    <name type="scientific">Thioclava dalianensis</name>
    <dbReference type="NCBI Taxonomy" id="1185766"/>
    <lineage>
        <taxon>Bacteria</taxon>
        <taxon>Pseudomonadati</taxon>
        <taxon>Pseudomonadota</taxon>
        <taxon>Alphaproteobacteria</taxon>
        <taxon>Rhodobacterales</taxon>
        <taxon>Paracoccaceae</taxon>
        <taxon>Thioclava</taxon>
    </lineage>
</organism>
<evidence type="ECO:0000259" key="1">
    <source>
        <dbReference type="Pfam" id="PF18628"/>
    </source>
</evidence>
<evidence type="ECO:0000259" key="2">
    <source>
        <dbReference type="Pfam" id="PF25513"/>
    </source>
</evidence>
<dbReference type="Pfam" id="PF25513">
    <property type="entry name" value="P2_C"/>
    <property type="match status" value="1"/>
</dbReference>
<comment type="caution">
    <text evidence="3">The sequence shown here is derived from an EMBL/GenBank/DDBJ whole genome shotgun (WGS) entry which is preliminary data.</text>
</comment>
<accession>A0A074TJ95</accession>
<dbReference type="InterPro" id="IPR041377">
    <property type="entry name" value="P2_N"/>
</dbReference>
<dbReference type="AlphaFoldDB" id="A0A074TJ95"/>
<proteinExistence type="predicted"/>
<gene>
    <name evidence="3" type="ORF">DL1_00385</name>
</gene>
<feature type="domain" description="Viral coat protein P2 C-terminal" evidence="2">
    <location>
        <begin position="147"/>
        <end position="259"/>
    </location>
</feature>
<dbReference type="Pfam" id="PF18628">
    <property type="entry name" value="P2_N"/>
    <property type="match status" value="1"/>
</dbReference>
<protein>
    <submittedName>
        <fullName evidence="3">Uncharacterized protein</fullName>
    </submittedName>
</protein>
<dbReference type="Proteomes" id="UP000027725">
    <property type="component" value="Unassembled WGS sequence"/>
</dbReference>
<dbReference type="InterPro" id="IPR057915">
    <property type="entry name" value="P2_C"/>
</dbReference>
<dbReference type="Gene3D" id="2.60.120.730">
    <property type="match status" value="2"/>
</dbReference>
<keyword evidence="4" id="KW-1185">Reference proteome</keyword>
<reference evidence="3 4" key="1">
    <citation type="submission" date="2014-03" db="EMBL/GenBank/DDBJ databases">
        <title>The draft genome sequence of Thioclava dalianensis DLFJ1-1.</title>
        <authorList>
            <person name="Lai Q."/>
            <person name="Shao Z."/>
        </authorList>
    </citation>
    <scope>NUCLEOTIDE SEQUENCE [LARGE SCALE GENOMIC DNA]</scope>
    <source>
        <strain evidence="3 4">DLFJ1-1</strain>
    </source>
</reference>
<name>A0A074TJ95_9RHOB</name>
<dbReference type="InterPro" id="IPR053751">
    <property type="entry name" value="Viral_Major_Capsid_sf"/>
</dbReference>